<keyword evidence="1" id="KW-1133">Transmembrane helix</keyword>
<evidence type="ECO:0000256" key="1">
    <source>
        <dbReference type="SAM" id="Phobius"/>
    </source>
</evidence>
<dbReference type="AlphaFoldDB" id="A0AAD1Z5D5"/>
<keyword evidence="3" id="KW-1185">Reference proteome</keyword>
<proteinExistence type="predicted"/>
<dbReference type="EMBL" id="OU503041">
    <property type="protein sequence ID" value="CAI9763516.1"/>
    <property type="molecule type" value="Genomic_DNA"/>
</dbReference>
<reference evidence="2" key="1">
    <citation type="submission" date="2023-05" db="EMBL/GenBank/DDBJ databases">
        <authorList>
            <person name="Huff M."/>
        </authorList>
    </citation>
    <scope>NUCLEOTIDE SEQUENCE</scope>
</reference>
<protein>
    <submittedName>
        <fullName evidence="2">Uncharacterized protein</fullName>
    </submittedName>
</protein>
<feature type="transmembrane region" description="Helical" evidence="1">
    <location>
        <begin position="15"/>
        <end position="35"/>
    </location>
</feature>
<name>A0AAD1Z5D5_9LAMI</name>
<evidence type="ECO:0000313" key="3">
    <source>
        <dbReference type="Proteomes" id="UP000834106"/>
    </source>
</evidence>
<keyword evidence="1" id="KW-0812">Transmembrane</keyword>
<evidence type="ECO:0000313" key="2">
    <source>
        <dbReference type="EMBL" id="CAI9763516.1"/>
    </source>
</evidence>
<keyword evidence="1" id="KW-0472">Membrane</keyword>
<organism evidence="2 3">
    <name type="scientific">Fraxinus pennsylvanica</name>
    <dbReference type="NCBI Taxonomy" id="56036"/>
    <lineage>
        <taxon>Eukaryota</taxon>
        <taxon>Viridiplantae</taxon>
        <taxon>Streptophyta</taxon>
        <taxon>Embryophyta</taxon>
        <taxon>Tracheophyta</taxon>
        <taxon>Spermatophyta</taxon>
        <taxon>Magnoliopsida</taxon>
        <taxon>eudicotyledons</taxon>
        <taxon>Gunneridae</taxon>
        <taxon>Pentapetalae</taxon>
        <taxon>asterids</taxon>
        <taxon>lamiids</taxon>
        <taxon>Lamiales</taxon>
        <taxon>Oleaceae</taxon>
        <taxon>Oleeae</taxon>
        <taxon>Fraxinus</taxon>
    </lineage>
</organism>
<gene>
    <name evidence="2" type="ORF">FPE_LOCUS10946</name>
</gene>
<accession>A0AAD1Z5D5</accession>
<dbReference type="Proteomes" id="UP000834106">
    <property type="component" value="Chromosome 6"/>
</dbReference>
<sequence length="103" mass="11935">MGFWSLLEVASMPNLQILLICLLGAFMATDYLKLLSPDARRSMNRGSVIRDPPTWRRSLPLWWWPHQTITTFKCHARARGECQAVPYYYQTVIDEGSRDHALP</sequence>